<reference evidence="9 10" key="1">
    <citation type="submission" date="2018-06" db="EMBL/GenBank/DDBJ databases">
        <title>Paenibacillus montanisoli sp. nov., isolated from mountain area soil.</title>
        <authorList>
            <person name="Wu M."/>
        </authorList>
    </citation>
    <scope>NUCLEOTIDE SEQUENCE [LARGE SCALE GENOMIC DNA]</scope>
    <source>
        <strain evidence="9 10">RA17</strain>
    </source>
</reference>
<dbReference type="RefSeq" id="WP_112884388.1">
    <property type="nucleotide sequence ID" value="NZ_QLUW01000004.1"/>
</dbReference>
<feature type="transmembrane region" description="Helical" evidence="7">
    <location>
        <begin position="119"/>
        <end position="143"/>
    </location>
</feature>
<dbReference type="Gene3D" id="1.10.3720.10">
    <property type="entry name" value="MetI-like"/>
    <property type="match status" value="1"/>
</dbReference>
<protein>
    <recommendedName>
        <fullName evidence="8">ABC transmembrane type-1 domain-containing protein</fullName>
    </recommendedName>
</protein>
<sequence>MITTRKPKMKLSDYFQRGKNRTETAMGLLFVLPAAFFCILFDWYPTFDGVLMAFYDWNGYDTPIFVGIQNFIDLFAHDELFLKSMKNMTIFVIGGLVLMFPTIIASVVLFRVRNSKAKYVYRVLFCIPMVIPFIVGLLMWQYIYNPQFGFLNQFLKLIGLESLRGVWLGDADLAIWSLLFMGFPWVTTGAVLIYIGGLQAVDSSIWEVSELDGVGPVKKFFALEFPLILGQFKLNLIGAITAGVTGYTLQMIMTNGGPAFSTLVPGLYMYQLAFKSQRYGDAAAISIVLFAVSLLLSWVSIKFIKSKED</sequence>
<feature type="transmembrane region" description="Helical" evidence="7">
    <location>
        <begin position="90"/>
        <end position="112"/>
    </location>
</feature>
<feature type="transmembrane region" description="Helical" evidence="7">
    <location>
        <begin position="279"/>
        <end position="301"/>
    </location>
</feature>
<feature type="transmembrane region" description="Helical" evidence="7">
    <location>
        <begin position="173"/>
        <end position="195"/>
    </location>
</feature>
<feature type="domain" description="ABC transmembrane type-1" evidence="8">
    <location>
        <begin position="84"/>
        <end position="300"/>
    </location>
</feature>
<comment type="similarity">
    <text evidence="7">Belongs to the binding-protein-dependent transport system permease family.</text>
</comment>
<name>A0A328TVR9_9BACL</name>
<dbReference type="Pfam" id="PF00528">
    <property type="entry name" value="BPD_transp_1"/>
    <property type="match status" value="1"/>
</dbReference>
<evidence type="ECO:0000313" key="9">
    <source>
        <dbReference type="EMBL" id="RAP74599.1"/>
    </source>
</evidence>
<dbReference type="PANTHER" id="PTHR30193">
    <property type="entry name" value="ABC TRANSPORTER PERMEASE PROTEIN"/>
    <property type="match status" value="1"/>
</dbReference>
<dbReference type="PANTHER" id="PTHR30193:SF41">
    <property type="entry name" value="DIACETYLCHITOBIOSE UPTAKE SYSTEM PERMEASE PROTEIN NGCF"/>
    <property type="match status" value="1"/>
</dbReference>
<evidence type="ECO:0000259" key="8">
    <source>
        <dbReference type="PROSITE" id="PS50928"/>
    </source>
</evidence>
<dbReference type="Proteomes" id="UP000249260">
    <property type="component" value="Unassembled WGS sequence"/>
</dbReference>
<evidence type="ECO:0000256" key="3">
    <source>
        <dbReference type="ARBA" id="ARBA00022475"/>
    </source>
</evidence>
<organism evidence="9 10">
    <name type="scientific">Paenibacillus montanisoli</name>
    <dbReference type="NCBI Taxonomy" id="2081970"/>
    <lineage>
        <taxon>Bacteria</taxon>
        <taxon>Bacillati</taxon>
        <taxon>Bacillota</taxon>
        <taxon>Bacilli</taxon>
        <taxon>Bacillales</taxon>
        <taxon>Paenibacillaceae</taxon>
        <taxon>Paenibacillus</taxon>
    </lineage>
</organism>
<dbReference type="InterPro" id="IPR000515">
    <property type="entry name" value="MetI-like"/>
</dbReference>
<evidence type="ECO:0000256" key="5">
    <source>
        <dbReference type="ARBA" id="ARBA00022989"/>
    </source>
</evidence>
<dbReference type="EMBL" id="QLUW01000004">
    <property type="protein sequence ID" value="RAP74599.1"/>
    <property type="molecule type" value="Genomic_DNA"/>
</dbReference>
<dbReference type="InterPro" id="IPR035906">
    <property type="entry name" value="MetI-like_sf"/>
</dbReference>
<evidence type="ECO:0000313" key="10">
    <source>
        <dbReference type="Proteomes" id="UP000249260"/>
    </source>
</evidence>
<comment type="subcellular location">
    <subcellularLocation>
        <location evidence="1 7">Cell membrane</location>
        <topology evidence="1 7">Multi-pass membrane protein</topology>
    </subcellularLocation>
</comment>
<dbReference type="PROSITE" id="PS50928">
    <property type="entry name" value="ABC_TM1"/>
    <property type="match status" value="1"/>
</dbReference>
<evidence type="ECO:0000256" key="7">
    <source>
        <dbReference type="RuleBase" id="RU363032"/>
    </source>
</evidence>
<dbReference type="GO" id="GO:0055085">
    <property type="term" value="P:transmembrane transport"/>
    <property type="evidence" value="ECO:0007669"/>
    <property type="project" value="InterPro"/>
</dbReference>
<comment type="caution">
    <text evidence="9">The sequence shown here is derived from an EMBL/GenBank/DDBJ whole genome shotgun (WGS) entry which is preliminary data.</text>
</comment>
<accession>A0A328TVR9</accession>
<evidence type="ECO:0000256" key="6">
    <source>
        <dbReference type="ARBA" id="ARBA00023136"/>
    </source>
</evidence>
<keyword evidence="10" id="KW-1185">Reference proteome</keyword>
<dbReference type="AlphaFoldDB" id="A0A328TVR9"/>
<dbReference type="CDD" id="cd06261">
    <property type="entry name" value="TM_PBP2"/>
    <property type="match status" value="1"/>
</dbReference>
<feature type="transmembrane region" description="Helical" evidence="7">
    <location>
        <begin position="25"/>
        <end position="44"/>
    </location>
</feature>
<dbReference type="SUPFAM" id="SSF161098">
    <property type="entry name" value="MetI-like"/>
    <property type="match status" value="1"/>
</dbReference>
<gene>
    <name evidence="9" type="ORF">DL346_21300</name>
</gene>
<evidence type="ECO:0000256" key="2">
    <source>
        <dbReference type="ARBA" id="ARBA00022448"/>
    </source>
</evidence>
<keyword evidence="6 7" id="KW-0472">Membrane</keyword>
<dbReference type="OrthoDB" id="145927at2"/>
<evidence type="ECO:0000256" key="1">
    <source>
        <dbReference type="ARBA" id="ARBA00004651"/>
    </source>
</evidence>
<keyword evidence="2 7" id="KW-0813">Transport</keyword>
<keyword evidence="5 7" id="KW-1133">Transmembrane helix</keyword>
<proteinExistence type="inferred from homology"/>
<dbReference type="InterPro" id="IPR051393">
    <property type="entry name" value="ABC_transporter_permease"/>
</dbReference>
<dbReference type="GO" id="GO:0005886">
    <property type="term" value="C:plasma membrane"/>
    <property type="evidence" value="ECO:0007669"/>
    <property type="project" value="UniProtKB-SubCell"/>
</dbReference>
<evidence type="ECO:0000256" key="4">
    <source>
        <dbReference type="ARBA" id="ARBA00022692"/>
    </source>
</evidence>
<keyword evidence="3" id="KW-1003">Cell membrane</keyword>
<keyword evidence="4 7" id="KW-0812">Transmembrane</keyword>